<feature type="non-terminal residue" evidence="1">
    <location>
        <position position="208"/>
    </location>
</feature>
<evidence type="ECO:0000313" key="2">
    <source>
        <dbReference type="Proteomes" id="UP000479000"/>
    </source>
</evidence>
<dbReference type="AlphaFoldDB" id="A0A6H5GT70"/>
<dbReference type="CDD" id="cd10442">
    <property type="entry name" value="GIY-YIG_PLEs"/>
    <property type="match status" value="1"/>
</dbReference>
<dbReference type="EMBL" id="CADCXU010017023">
    <property type="protein sequence ID" value="CAB0005968.1"/>
    <property type="molecule type" value="Genomic_DNA"/>
</dbReference>
<protein>
    <submittedName>
        <fullName evidence="1">Uncharacterized protein</fullName>
    </submittedName>
</protein>
<dbReference type="OrthoDB" id="6627528at2759"/>
<gene>
    <name evidence="1" type="ORF">NTEN_LOCUS11445</name>
</gene>
<reference evidence="1 2" key="1">
    <citation type="submission" date="2020-02" db="EMBL/GenBank/DDBJ databases">
        <authorList>
            <person name="Ferguson B K."/>
        </authorList>
    </citation>
    <scope>NUCLEOTIDE SEQUENCE [LARGE SCALE GENOMIC DNA]</scope>
</reference>
<name>A0A6H5GT70_9HEMI</name>
<dbReference type="Proteomes" id="UP000479000">
    <property type="component" value="Unassembled WGS sequence"/>
</dbReference>
<accession>A0A6H5GT70</accession>
<evidence type="ECO:0000313" key="1">
    <source>
        <dbReference type="EMBL" id="CAB0005968.1"/>
    </source>
</evidence>
<sequence length="208" mass="23995">MVRMYEFVRMYEWSPGGASGAVRTPQDGEQAMYYARLMYIQDISPRLRVLLRREIPRAKLVFRYGNKVSRMHSRLKSEDPAELSSGVVYKVPCSNCPASYVGHTISYLKVRMARHRLDCRGDPEEGTMLSHHALTLGHEFDFAGVSILDREKQRSRREFKEKLYIQMTDQSCNKRTDVNGISSVIVLERRGHPGQTDFELISPGRHRS</sequence>
<proteinExistence type="predicted"/>
<organism evidence="1 2">
    <name type="scientific">Nesidiocoris tenuis</name>
    <dbReference type="NCBI Taxonomy" id="355587"/>
    <lineage>
        <taxon>Eukaryota</taxon>
        <taxon>Metazoa</taxon>
        <taxon>Ecdysozoa</taxon>
        <taxon>Arthropoda</taxon>
        <taxon>Hexapoda</taxon>
        <taxon>Insecta</taxon>
        <taxon>Pterygota</taxon>
        <taxon>Neoptera</taxon>
        <taxon>Paraneoptera</taxon>
        <taxon>Hemiptera</taxon>
        <taxon>Heteroptera</taxon>
        <taxon>Panheteroptera</taxon>
        <taxon>Cimicomorpha</taxon>
        <taxon>Miridae</taxon>
        <taxon>Dicyphina</taxon>
        <taxon>Nesidiocoris</taxon>
    </lineage>
</organism>
<keyword evidence="2" id="KW-1185">Reference proteome</keyword>